<accession>A0A420QLI5</accession>
<evidence type="ECO:0008006" key="4">
    <source>
        <dbReference type="Google" id="ProtNLM"/>
    </source>
</evidence>
<comment type="caution">
    <text evidence="2">The sequence shown here is derived from an EMBL/GenBank/DDBJ whole genome shotgun (WGS) entry which is preliminary data.</text>
</comment>
<organism evidence="2 3">
    <name type="scientific">Fusarium oxysporum</name>
    <name type="common">Fusarium vascular wilt</name>
    <dbReference type="NCBI Taxonomy" id="5507"/>
    <lineage>
        <taxon>Eukaryota</taxon>
        <taxon>Fungi</taxon>
        <taxon>Dikarya</taxon>
        <taxon>Ascomycota</taxon>
        <taxon>Pezizomycotina</taxon>
        <taxon>Sordariomycetes</taxon>
        <taxon>Hypocreomycetidae</taxon>
        <taxon>Hypocreales</taxon>
        <taxon>Nectriaceae</taxon>
        <taxon>Fusarium</taxon>
        <taxon>Fusarium oxysporum species complex</taxon>
    </lineage>
</organism>
<dbReference type="Proteomes" id="UP000285860">
    <property type="component" value="Unassembled WGS sequence"/>
</dbReference>
<reference evidence="2 3" key="1">
    <citation type="journal article" date="2018" name="Sci. Rep.">
        <title>Characterisation of pathogen-specific regions and novel effector candidates in Fusarium oxysporum f. sp. cepae.</title>
        <authorList>
            <person name="Armitage A.D."/>
            <person name="Taylor A."/>
            <person name="Sobczyk M.K."/>
            <person name="Baxter L."/>
            <person name="Greenfield B.P."/>
            <person name="Bates H.J."/>
            <person name="Wilson F."/>
            <person name="Jackson A.C."/>
            <person name="Ott S."/>
            <person name="Harrison R.J."/>
            <person name="Clarkson J.P."/>
        </authorList>
    </citation>
    <scope>NUCLEOTIDE SEQUENCE [LARGE SCALE GENOMIC DNA]</scope>
    <source>
        <strain evidence="2 3">Fo_A28</strain>
    </source>
</reference>
<gene>
    <name evidence="2" type="ORF">BFJ68_g10550</name>
</gene>
<dbReference type="AlphaFoldDB" id="A0A420QLI5"/>
<dbReference type="EMBL" id="MRCY01000057">
    <property type="protein sequence ID" value="RKL05643.1"/>
    <property type="molecule type" value="Genomic_DNA"/>
</dbReference>
<name>A0A420QLI5_FUSOX</name>
<protein>
    <recommendedName>
        <fullName evidence="4">Secreted protein</fullName>
    </recommendedName>
</protein>
<sequence length="84" mass="9210">MGWLSACLLVETGAALLLRLRMPAATWLGRIFKDCQLNQASGRNAPAIISTSWLGGIAKEKHWPMSHAYHRTTTGFVTNYPGVP</sequence>
<feature type="signal peptide" evidence="1">
    <location>
        <begin position="1"/>
        <end position="15"/>
    </location>
</feature>
<keyword evidence="1" id="KW-0732">Signal</keyword>
<evidence type="ECO:0000256" key="1">
    <source>
        <dbReference type="SAM" id="SignalP"/>
    </source>
</evidence>
<proteinExistence type="predicted"/>
<evidence type="ECO:0000313" key="3">
    <source>
        <dbReference type="Proteomes" id="UP000285860"/>
    </source>
</evidence>
<evidence type="ECO:0000313" key="2">
    <source>
        <dbReference type="EMBL" id="RKL05643.1"/>
    </source>
</evidence>
<feature type="chain" id="PRO_5019065213" description="Secreted protein" evidence="1">
    <location>
        <begin position="16"/>
        <end position="84"/>
    </location>
</feature>